<organism evidence="2 3">
    <name type="scientific">candidate division MSBL1 archaeon SCGC-AAA259B11</name>
    <dbReference type="NCBI Taxonomy" id="1698260"/>
    <lineage>
        <taxon>Archaea</taxon>
        <taxon>Methanobacteriati</taxon>
        <taxon>Methanobacteriota</taxon>
        <taxon>candidate division MSBL1</taxon>
    </lineage>
</organism>
<evidence type="ECO:0000313" key="2">
    <source>
        <dbReference type="EMBL" id="KXA89420.1"/>
    </source>
</evidence>
<proteinExistence type="predicted"/>
<dbReference type="EMBL" id="LHXK01000037">
    <property type="protein sequence ID" value="KXA89420.1"/>
    <property type="molecule type" value="Genomic_DNA"/>
</dbReference>
<name>A0A133U5F5_9EURY</name>
<keyword evidence="3" id="KW-1185">Reference proteome</keyword>
<reference evidence="2 3" key="1">
    <citation type="journal article" date="2016" name="Sci. Rep.">
        <title>Metabolic traits of an uncultured archaeal lineage -MSBL1- from brine pools of the Red Sea.</title>
        <authorList>
            <person name="Mwirichia R."/>
            <person name="Alam I."/>
            <person name="Rashid M."/>
            <person name="Vinu M."/>
            <person name="Ba-Alawi W."/>
            <person name="Anthony Kamau A."/>
            <person name="Kamanda Ngugi D."/>
            <person name="Goker M."/>
            <person name="Klenk H.P."/>
            <person name="Bajic V."/>
            <person name="Stingl U."/>
        </authorList>
    </citation>
    <scope>NUCLEOTIDE SEQUENCE [LARGE SCALE GENOMIC DNA]</scope>
    <source>
        <strain evidence="2">SCGC-AAA259B11</strain>
    </source>
</reference>
<dbReference type="AlphaFoldDB" id="A0A133U5F5"/>
<evidence type="ECO:0000313" key="3">
    <source>
        <dbReference type="Proteomes" id="UP000070184"/>
    </source>
</evidence>
<evidence type="ECO:0000256" key="1">
    <source>
        <dbReference type="SAM" id="MobiDB-lite"/>
    </source>
</evidence>
<dbReference type="Proteomes" id="UP000070184">
    <property type="component" value="Unassembled WGS sequence"/>
</dbReference>
<sequence length="173" mass="19435">MDEEKTKAMVGKLLVDGFDPDGERLQGVAYLVELETYRRSGERLTELSFYRRDRGPYSPELTRVAKELQENDPEGSSGKGRTPPLSDEELRVLNALSRGFSQLSPEEILHEAKNTNPYLSTEEGASISFSSILTYADKEDALRSLFNRRGWEVATKKEEIGAGKPKIAVPRVR</sequence>
<gene>
    <name evidence="2" type="ORF">AKJ61_02885</name>
</gene>
<protein>
    <submittedName>
        <fullName evidence="2">Uncharacterized protein</fullName>
    </submittedName>
</protein>
<feature type="region of interest" description="Disordered" evidence="1">
    <location>
        <begin position="66"/>
        <end position="87"/>
    </location>
</feature>
<comment type="caution">
    <text evidence="2">The sequence shown here is derived from an EMBL/GenBank/DDBJ whole genome shotgun (WGS) entry which is preliminary data.</text>
</comment>
<accession>A0A133U5F5</accession>